<proteinExistence type="predicted"/>
<reference evidence="3" key="1">
    <citation type="submission" date="2016-06" db="UniProtKB">
        <authorList>
            <consortium name="WormBaseParasite"/>
        </authorList>
    </citation>
    <scope>IDENTIFICATION</scope>
</reference>
<evidence type="ECO:0000313" key="1">
    <source>
        <dbReference type="EMBL" id="VDK66101.1"/>
    </source>
</evidence>
<gene>
    <name evidence="1" type="ORF">GPUH_LOCUS8897</name>
</gene>
<protein>
    <submittedName>
        <fullName evidence="3">Pirin_C_2 domain-containing protein</fullName>
    </submittedName>
</protein>
<organism evidence="3">
    <name type="scientific">Gongylonema pulchrum</name>
    <dbReference type="NCBI Taxonomy" id="637853"/>
    <lineage>
        <taxon>Eukaryota</taxon>
        <taxon>Metazoa</taxon>
        <taxon>Ecdysozoa</taxon>
        <taxon>Nematoda</taxon>
        <taxon>Chromadorea</taxon>
        <taxon>Rhabditida</taxon>
        <taxon>Spirurina</taxon>
        <taxon>Spiruromorpha</taxon>
        <taxon>Spiruroidea</taxon>
        <taxon>Gongylonematidae</taxon>
        <taxon>Gongylonema</taxon>
    </lineage>
</organism>
<dbReference type="WBParaSite" id="GPUH_0000890801-mRNA-1">
    <property type="protein sequence ID" value="GPUH_0000890801-mRNA-1"/>
    <property type="gene ID" value="GPUH_0000890801"/>
</dbReference>
<dbReference type="AlphaFoldDB" id="A0A183DJK7"/>
<dbReference type="Proteomes" id="UP000271098">
    <property type="component" value="Unassembled WGS sequence"/>
</dbReference>
<evidence type="ECO:0000313" key="3">
    <source>
        <dbReference type="WBParaSite" id="GPUH_0000890801-mRNA-1"/>
    </source>
</evidence>
<sequence length="49" mass="5448">MNMVASVFRLRTDDGNGRAQFFASEPVVFSKLDENNAINLGASLEVRFL</sequence>
<reference evidence="1 2" key="2">
    <citation type="submission" date="2018-11" db="EMBL/GenBank/DDBJ databases">
        <authorList>
            <consortium name="Pathogen Informatics"/>
        </authorList>
    </citation>
    <scope>NUCLEOTIDE SEQUENCE [LARGE SCALE GENOMIC DNA]</scope>
</reference>
<evidence type="ECO:0000313" key="2">
    <source>
        <dbReference type="Proteomes" id="UP000271098"/>
    </source>
</evidence>
<dbReference type="EMBL" id="UYRT01027248">
    <property type="protein sequence ID" value="VDK66101.1"/>
    <property type="molecule type" value="Genomic_DNA"/>
</dbReference>
<keyword evidence="2" id="KW-1185">Reference proteome</keyword>
<name>A0A183DJK7_9BILA</name>
<accession>A0A183DJK7</accession>